<name>A0ACD5WFM2_AVESA</name>
<sequence length="517" mass="58026">MGRNITEDDIEDIPCSDANSPILTEYHVTVPTLHDGLMQGEDHHEGRLLDFLKATPSVQWLKDINLCSPLGNFKLPSIGIHRYLHVHFFRRIDWGSLFTICKNHLKHPLNIALLIWLLCVATAGAMLGLLLLGLLNKAFPSKALRHHWIEIDNQILNALFTLMSIYQHPSLIHHLVLLCRWRPEDVADLRKVYCKNGAHRPNERAHISFVVALFHITCISQYVDCSLYWGYPSRTRSEFADSFFFILGVVSPVVAGVHMVYSPLGRDVDDAASCEETKLSYTAELESPEARTVVGNPMWAGELLNCSEDPTACYLSFLCTFCVFGWNMERLGLGNMYVHTVMFLLLCVAPFWVFNITALKIHDYVLSDAFGAMGIVLCFFGLLYGGFWRIQMRKKLGLPRIRLCCGSASLTDYVQWLFCWPCALAQEVRTANLYNMEDGSFYGTLVDGGDAECGPVSSMAATEVPVSFGVREGNNFVVKLVLDGEMIPPSQPVVESGRQRQPDDEETVANGSTQFKS</sequence>
<dbReference type="EnsemblPlants" id="AVESA.00010b.r2.4AG0631850.1">
    <property type="protein sequence ID" value="AVESA.00010b.r2.4AG0631850.1.CDS.1"/>
    <property type="gene ID" value="AVESA.00010b.r2.4AG0631850"/>
</dbReference>
<evidence type="ECO:0000313" key="2">
    <source>
        <dbReference type="Proteomes" id="UP001732700"/>
    </source>
</evidence>
<reference evidence="1" key="2">
    <citation type="submission" date="2025-09" db="UniProtKB">
        <authorList>
            <consortium name="EnsemblPlants"/>
        </authorList>
    </citation>
    <scope>IDENTIFICATION</scope>
</reference>
<keyword evidence="2" id="KW-1185">Reference proteome</keyword>
<proteinExistence type="predicted"/>
<protein>
    <submittedName>
        <fullName evidence="1">Uncharacterized protein</fullName>
    </submittedName>
</protein>
<evidence type="ECO:0000313" key="1">
    <source>
        <dbReference type="EnsemblPlants" id="AVESA.00010b.r2.4AG0631850.1.CDS.1"/>
    </source>
</evidence>
<dbReference type="Proteomes" id="UP001732700">
    <property type="component" value="Chromosome 4A"/>
</dbReference>
<organism evidence="1 2">
    <name type="scientific">Avena sativa</name>
    <name type="common">Oat</name>
    <dbReference type="NCBI Taxonomy" id="4498"/>
    <lineage>
        <taxon>Eukaryota</taxon>
        <taxon>Viridiplantae</taxon>
        <taxon>Streptophyta</taxon>
        <taxon>Embryophyta</taxon>
        <taxon>Tracheophyta</taxon>
        <taxon>Spermatophyta</taxon>
        <taxon>Magnoliopsida</taxon>
        <taxon>Liliopsida</taxon>
        <taxon>Poales</taxon>
        <taxon>Poaceae</taxon>
        <taxon>BOP clade</taxon>
        <taxon>Pooideae</taxon>
        <taxon>Poodae</taxon>
        <taxon>Poeae</taxon>
        <taxon>Poeae Chloroplast Group 1 (Aveneae type)</taxon>
        <taxon>Aveninae</taxon>
        <taxon>Avena</taxon>
    </lineage>
</organism>
<reference evidence="1" key="1">
    <citation type="submission" date="2021-05" db="EMBL/GenBank/DDBJ databases">
        <authorList>
            <person name="Scholz U."/>
            <person name="Mascher M."/>
            <person name="Fiebig A."/>
        </authorList>
    </citation>
    <scope>NUCLEOTIDE SEQUENCE [LARGE SCALE GENOMIC DNA]</scope>
</reference>
<accession>A0ACD5WFM2</accession>